<dbReference type="Pfam" id="PF04542">
    <property type="entry name" value="Sigma70_r2"/>
    <property type="match status" value="1"/>
</dbReference>
<dbReference type="SUPFAM" id="SSF88946">
    <property type="entry name" value="Sigma2 domain of RNA polymerase sigma factors"/>
    <property type="match status" value="1"/>
</dbReference>
<comment type="similarity">
    <text evidence="1">Belongs to the sigma-70 factor family. ECF subfamily.</text>
</comment>
<keyword evidence="3" id="KW-0731">Sigma factor</keyword>
<dbReference type="InterPro" id="IPR007627">
    <property type="entry name" value="RNA_pol_sigma70_r2"/>
</dbReference>
<protein>
    <submittedName>
        <fullName evidence="7">RNA polymerase sigma factor</fullName>
    </submittedName>
</protein>
<organism evidence="7 8">
    <name type="scientific">Galbibacter pacificus</name>
    <dbReference type="NCBI Taxonomy" id="2996052"/>
    <lineage>
        <taxon>Bacteria</taxon>
        <taxon>Pseudomonadati</taxon>
        <taxon>Bacteroidota</taxon>
        <taxon>Flavobacteriia</taxon>
        <taxon>Flavobacteriales</taxon>
        <taxon>Flavobacteriaceae</taxon>
        <taxon>Galbibacter</taxon>
    </lineage>
</organism>
<feature type="domain" description="RNA polymerase sigma-70 region 2" evidence="5">
    <location>
        <begin position="25"/>
        <end position="91"/>
    </location>
</feature>
<evidence type="ECO:0000256" key="3">
    <source>
        <dbReference type="ARBA" id="ARBA00023082"/>
    </source>
</evidence>
<keyword evidence="4" id="KW-0804">Transcription</keyword>
<dbReference type="PANTHER" id="PTHR43133:SF51">
    <property type="entry name" value="RNA POLYMERASE SIGMA FACTOR"/>
    <property type="match status" value="1"/>
</dbReference>
<evidence type="ECO:0000313" key="8">
    <source>
        <dbReference type="Proteomes" id="UP001153642"/>
    </source>
</evidence>
<dbReference type="InterPro" id="IPR036388">
    <property type="entry name" value="WH-like_DNA-bd_sf"/>
</dbReference>
<dbReference type="InterPro" id="IPR039425">
    <property type="entry name" value="RNA_pol_sigma-70-like"/>
</dbReference>
<name>A0ABT6FUF0_9FLAO</name>
<sequence>MTNQQDTIYRDRVLKGDTNAFSYFVDTYQQLAFTIAVRIVKNREEAEDIVQEAFIKCYHSLASFKGDAKFSTWLYKIVYHSTLDRVRKNARQIPSEEIEKINYNLIDDVEDALDILEKKEREKIIGAAIETLTNEEQTIITLYYYEDLSLKEIATIVGISTGNVKIKLFRARKQLFEILRCRIELVNKLQ</sequence>
<dbReference type="EMBL" id="JAPMUA010000005">
    <property type="protein sequence ID" value="MDG3586892.1"/>
    <property type="molecule type" value="Genomic_DNA"/>
</dbReference>
<dbReference type="Pfam" id="PF08281">
    <property type="entry name" value="Sigma70_r4_2"/>
    <property type="match status" value="1"/>
</dbReference>
<evidence type="ECO:0000256" key="2">
    <source>
        <dbReference type="ARBA" id="ARBA00023015"/>
    </source>
</evidence>
<evidence type="ECO:0000313" key="7">
    <source>
        <dbReference type="EMBL" id="MDG3586892.1"/>
    </source>
</evidence>
<evidence type="ECO:0000256" key="1">
    <source>
        <dbReference type="ARBA" id="ARBA00010641"/>
    </source>
</evidence>
<keyword evidence="8" id="KW-1185">Reference proteome</keyword>
<dbReference type="SUPFAM" id="SSF88659">
    <property type="entry name" value="Sigma3 and sigma4 domains of RNA polymerase sigma factors"/>
    <property type="match status" value="1"/>
</dbReference>
<dbReference type="InterPro" id="IPR013325">
    <property type="entry name" value="RNA_pol_sigma_r2"/>
</dbReference>
<comment type="caution">
    <text evidence="7">The sequence shown here is derived from an EMBL/GenBank/DDBJ whole genome shotgun (WGS) entry which is preliminary data.</text>
</comment>
<dbReference type="RefSeq" id="WP_277900840.1">
    <property type="nucleotide sequence ID" value="NZ_JAPMUA010000005.1"/>
</dbReference>
<dbReference type="CDD" id="cd06171">
    <property type="entry name" value="Sigma70_r4"/>
    <property type="match status" value="1"/>
</dbReference>
<dbReference type="InterPro" id="IPR014284">
    <property type="entry name" value="RNA_pol_sigma-70_dom"/>
</dbReference>
<accession>A0ABT6FUF0</accession>
<proteinExistence type="inferred from homology"/>
<dbReference type="Proteomes" id="UP001153642">
    <property type="component" value="Unassembled WGS sequence"/>
</dbReference>
<gene>
    <name evidence="7" type="ORF">OSR52_13540</name>
</gene>
<evidence type="ECO:0000256" key="4">
    <source>
        <dbReference type="ARBA" id="ARBA00023163"/>
    </source>
</evidence>
<feature type="domain" description="RNA polymerase sigma factor 70 region 4 type 2" evidence="6">
    <location>
        <begin position="124"/>
        <end position="175"/>
    </location>
</feature>
<reference evidence="7" key="1">
    <citation type="submission" date="2022-11" db="EMBL/GenBank/DDBJ databases">
        <title>High-quality draft genome sequence of Galbibacter sp. strain CMA-7.</title>
        <authorList>
            <person name="Wei L."/>
            <person name="Dong C."/>
            <person name="Shao Z."/>
        </authorList>
    </citation>
    <scope>NUCLEOTIDE SEQUENCE</scope>
    <source>
        <strain evidence="7">CMA-7</strain>
    </source>
</reference>
<dbReference type="InterPro" id="IPR013249">
    <property type="entry name" value="RNA_pol_sigma70_r4_t2"/>
</dbReference>
<keyword evidence="2" id="KW-0805">Transcription regulation</keyword>
<dbReference type="PANTHER" id="PTHR43133">
    <property type="entry name" value="RNA POLYMERASE ECF-TYPE SIGMA FACTO"/>
    <property type="match status" value="1"/>
</dbReference>
<dbReference type="InterPro" id="IPR013324">
    <property type="entry name" value="RNA_pol_sigma_r3/r4-like"/>
</dbReference>
<evidence type="ECO:0000259" key="6">
    <source>
        <dbReference type="Pfam" id="PF08281"/>
    </source>
</evidence>
<dbReference type="NCBIfam" id="TIGR02937">
    <property type="entry name" value="sigma70-ECF"/>
    <property type="match status" value="1"/>
</dbReference>
<evidence type="ECO:0000259" key="5">
    <source>
        <dbReference type="Pfam" id="PF04542"/>
    </source>
</evidence>
<dbReference type="Gene3D" id="1.10.10.10">
    <property type="entry name" value="Winged helix-like DNA-binding domain superfamily/Winged helix DNA-binding domain"/>
    <property type="match status" value="1"/>
</dbReference>
<dbReference type="Gene3D" id="1.10.1740.10">
    <property type="match status" value="1"/>
</dbReference>